<name>A0A5B7DFZ8_PORTR</name>
<sequence>MTTRATKYCGSESGRVLQQRPQLPDCCYLALAEVSIVLELWTFLDQFHHGSLRQPKVTPQHCLPVSLEAHQTLLENRGKQCALDGDEQNVLNGSTLEGSHFEQQVSTAMDG</sequence>
<accession>A0A5B7DFZ8</accession>
<evidence type="ECO:0000313" key="2">
    <source>
        <dbReference type="Proteomes" id="UP000324222"/>
    </source>
</evidence>
<comment type="caution">
    <text evidence="1">The sequence shown here is derived from an EMBL/GenBank/DDBJ whole genome shotgun (WGS) entry which is preliminary data.</text>
</comment>
<protein>
    <submittedName>
        <fullName evidence="1">Uncharacterized protein</fullName>
    </submittedName>
</protein>
<organism evidence="1 2">
    <name type="scientific">Portunus trituberculatus</name>
    <name type="common">Swimming crab</name>
    <name type="synonym">Neptunus trituberculatus</name>
    <dbReference type="NCBI Taxonomy" id="210409"/>
    <lineage>
        <taxon>Eukaryota</taxon>
        <taxon>Metazoa</taxon>
        <taxon>Ecdysozoa</taxon>
        <taxon>Arthropoda</taxon>
        <taxon>Crustacea</taxon>
        <taxon>Multicrustacea</taxon>
        <taxon>Malacostraca</taxon>
        <taxon>Eumalacostraca</taxon>
        <taxon>Eucarida</taxon>
        <taxon>Decapoda</taxon>
        <taxon>Pleocyemata</taxon>
        <taxon>Brachyura</taxon>
        <taxon>Eubrachyura</taxon>
        <taxon>Portunoidea</taxon>
        <taxon>Portunidae</taxon>
        <taxon>Portuninae</taxon>
        <taxon>Portunus</taxon>
    </lineage>
</organism>
<dbReference type="AlphaFoldDB" id="A0A5B7DFZ8"/>
<dbReference type="EMBL" id="VSRR010000868">
    <property type="protein sequence ID" value="MPC20401.1"/>
    <property type="molecule type" value="Genomic_DNA"/>
</dbReference>
<evidence type="ECO:0000313" key="1">
    <source>
        <dbReference type="EMBL" id="MPC20401.1"/>
    </source>
</evidence>
<reference evidence="1 2" key="1">
    <citation type="submission" date="2019-05" db="EMBL/GenBank/DDBJ databases">
        <title>Another draft genome of Portunus trituberculatus and its Hox gene families provides insights of decapod evolution.</title>
        <authorList>
            <person name="Jeong J.-H."/>
            <person name="Song I."/>
            <person name="Kim S."/>
            <person name="Choi T."/>
            <person name="Kim D."/>
            <person name="Ryu S."/>
            <person name="Kim W."/>
        </authorList>
    </citation>
    <scope>NUCLEOTIDE SEQUENCE [LARGE SCALE GENOMIC DNA]</scope>
    <source>
        <tissue evidence="1">Muscle</tissue>
    </source>
</reference>
<keyword evidence="2" id="KW-1185">Reference proteome</keyword>
<proteinExistence type="predicted"/>
<gene>
    <name evidence="1" type="ORF">E2C01_013343</name>
</gene>
<dbReference type="Proteomes" id="UP000324222">
    <property type="component" value="Unassembled WGS sequence"/>
</dbReference>